<dbReference type="Ensembl" id="ENSSTOT00000008947.3">
    <property type="protein sequence ID" value="ENSSTOP00000008020.3"/>
    <property type="gene ID" value="ENSSTOG00000008953.3"/>
</dbReference>
<keyword evidence="3" id="KW-1185">Reference proteome</keyword>
<name>I3MCM5_ICTTR</name>
<proteinExistence type="predicted"/>
<evidence type="ECO:0000313" key="3">
    <source>
        <dbReference type="Proteomes" id="UP000005215"/>
    </source>
</evidence>
<reference evidence="3" key="1">
    <citation type="submission" date="2011-11" db="EMBL/GenBank/DDBJ databases">
        <title>The Draft Genome of Spermophilus tridecemlineatus.</title>
        <authorList>
            <consortium name="The Broad Institute Genome Assembly &amp; Analysis Group"/>
            <consortium name="Computational R&amp;D Group"/>
            <consortium name="and Sequencing Platform"/>
            <person name="Di Palma F."/>
            <person name="Alfoldi J."/>
            <person name="Johnson J."/>
            <person name="Berlin A."/>
            <person name="Gnerre S."/>
            <person name="Jaffe D."/>
            <person name="MacCallum I."/>
            <person name="Young S."/>
            <person name="Walker B.J."/>
            <person name="Lindblad-Toh K."/>
        </authorList>
    </citation>
    <scope>NUCLEOTIDE SEQUENCE [LARGE SCALE GENOMIC DNA]</scope>
</reference>
<dbReference type="HOGENOM" id="CLU_098726_3_0_1"/>
<dbReference type="STRING" id="43179.ENSSTOP00000008020"/>
<feature type="region of interest" description="Disordered" evidence="1">
    <location>
        <begin position="1"/>
        <end position="45"/>
    </location>
</feature>
<dbReference type="GO" id="GO:0005854">
    <property type="term" value="C:nascent polypeptide-associated complex"/>
    <property type="evidence" value="ECO:0007669"/>
    <property type="project" value="Ensembl"/>
</dbReference>
<dbReference type="CTD" id="689"/>
<dbReference type="RefSeq" id="XP_005329073.1">
    <property type="nucleotide sequence ID" value="XM_005329016.4"/>
</dbReference>
<protein>
    <submittedName>
        <fullName evidence="2">Basic transcription factor 3</fullName>
    </submittedName>
</protein>
<dbReference type="AlphaFoldDB" id="I3MCM5"/>
<dbReference type="CDD" id="cd22055">
    <property type="entry name" value="NAC_BTF3"/>
    <property type="match status" value="1"/>
</dbReference>
<dbReference type="OrthoDB" id="8033832at2759"/>
<feature type="compositionally biased region" description="Acidic residues" evidence="1">
    <location>
        <begin position="147"/>
        <end position="162"/>
    </location>
</feature>
<dbReference type="InParanoid" id="I3MCM5"/>
<sequence length="170" mass="18252">MRRTGAPAQADSRGRGRARGGCPGGEATPSLPPPRGGTRGQEPQMKETIMNQEKLAKLQAQVRIGGKGTARRKKKVVHRTATADDKKLQFSLKKLGVNNISGIEEQLTEMLPSILNQLGADSLTSLRRLAEALPKQSVDGKAPLATGEDDDDEVPDLVENFDEASKNEAN</sequence>
<dbReference type="GeneID" id="101978688"/>
<feature type="region of interest" description="Disordered" evidence="1">
    <location>
        <begin position="135"/>
        <end position="170"/>
    </location>
</feature>
<organism evidence="2 3">
    <name type="scientific">Ictidomys tridecemlineatus</name>
    <name type="common">Thirteen-lined ground squirrel</name>
    <name type="synonym">Spermophilus tridecemlineatus</name>
    <dbReference type="NCBI Taxonomy" id="43179"/>
    <lineage>
        <taxon>Eukaryota</taxon>
        <taxon>Metazoa</taxon>
        <taxon>Chordata</taxon>
        <taxon>Craniata</taxon>
        <taxon>Vertebrata</taxon>
        <taxon>Euteleostomi</taxon>
        <taxon>Mammalia</taxon>
        <taxon>Eutheria</taxon>
        <taxon>Euarchontoglires</taxon>
        <taxon>Glires</taxon>
        <taxon>Rodentia</taxon>
        <taxon>Sciuromorpha</taxon>
        <taxon>Sciuridae</taxon>
        <taxon>Xerinae</taxon>
        <taxon>Marmotini</taxon>
        <taxon>Ictidomys</taxon>
    </lineage>
</organism>
<dbReference type="EMBL" id="AGTP01055257">
    <property type="status" value="NOT_ANNOTATED_CDS"/>
    <property type="molecule type" value="Genomic_DNA"/>
</dbReference>
<reference evidence="2" key="2">
    <citation type="submission" date="2025-08" db="UniProtKB">
        <authorList>
            <consortium name="Ensembl"/>
        </authorList>
    </citation>
    <scope>IDENTIFICATION</scope>
</reference>
<dbReference type="FunCoup" id="I3MCM5">
    <property type="interactions" value="3320"/>
</dbReference>
<gene>
    <name evidence="2" type="primary">BTF3</name>
</gene>
<dbReference type="GO" id="GO:1905551">
    <property type="term" value="P:negative regulation of protein localization to endoplasmic reticulum"/>
    <property type="evidence" value="ECO:0007669"/>
    <property type="project" value="Ensembl"/>
</dbReference>
<dbReference type="GO" id="GO:0001701">
    <property type="term" value="P:in utero embryonic development"/>
    <property type="evidence" value="ECO:0007669"/>
    <property type="project" value="Ensembl"/>
</dbReference>
<dbReference type="InterPro" id="IPR039370">
    <property type="entry name" value="BTF3"/>
</dbReference>
<dbReference type="Proteomes" id="UP000005215">
    <property type="component" value="Unassembled WGS sequence"/>
</dbReference>
<reference evidence="2" key="3">
    <citation type="submission" date="2025-09" db="UniProtKB">
        <authorList>
            <consortium name="Ensembl"/>
        </authorList>
    </citation>
    <scope>IDENTIFICATION</scope>
</reference>
<dbReference type="PANTHER" id="PTHR10351">
    <property type="entry name" value="TRANSCRIPTION FACTOR BTF3 FAMILY MEMBER"/>
    <property type="match status" value="1"/>
</dbReference>
<dbReference type="GeneTree" id="ENSGT00940000153288"/>
<evidence type="ECO:0000313" key="2">
    <source>
        <dbReference type="Ensembl" id="ENSSTOP00000008020.3"/>
    </source>
</evidence>
<dbReference type="EMBL" id="AGTP01055258">
    <property type="status" value="NOT_ANNOTATED_CDS"/>
    <property type="molecule type" value="Genomic_DNA"/>
</dbReference>
<accession>I3MCM5</accession>
<dbReference type="KEGG" id="iti:101978688"/>
<dbReference type="GO" id="GO:0005829">
    <property type="term" value="C:cytosol"/>
    <property type="evidence" value="ECO:0007669"/>
    <property type="project" value="Ensembl"/>
</dbReference>
<evidence type="ECO:0000256" key="1">
    <source>
        <dbReference type="SAM" id="MobiDB-lite"/>
    </source>
</evidence>
<dbReference type="eggNOG" id="KOG2240">
    <property type="taxonomic scope" value="Eukaryota"/>
</dbReference>